<dbReference type="VEuPathDB" id="FungiDB:PV10_07824"/>
<dbReference type="OrthoDB" id="5328412at2759"/>
<dbReference type="GeneID" id="27325669"/>
<accession>A0A0D1Z6U4</accession>
<dbReference type="EMBL" id="KN847524">
    <property type="protein sequence ID" value="KIV90527.1"/>
    <property type="molecule type" value="Genomic_DNA"/>
</dbReference>
<gene>
    <name evidence="2" type="ORF">PV10_07824</name>
</gene>
<dbReference type="AlphaFoldDB" id="A0A0D1Z6U4"/>
<name>A0A0D1Z6U4_EXOME</name>
<sequence>MLKPKALLKHSKAKKKTQQVLETADDFQAAGVDFEEAAGKWRAGDAVKSLRFFAKAVDVYNQGLQKYPSSLDLAYNKARTLLEVATHPLLVDHLPIPLADALQQALDAHQYALNLDGDNPDTLFNTAQVLTSIAELRAANGAEGDAIRFLEDALELQSRCLAVQELKLEESTQQQKEYDAQPQPTINSGADESQAAATSTIGQPDPAEEQWFSIVEPITTDTLVDTVLAQLGTLTTLCSILSSATIHASSNGLAWIEEFSSKLIGAKLAHLLKEADSERLQEAALARANLMSHLLAAGYRLGSLDSSTYKRERDEAFQAPELKMDQSYASLTANAQSLILFNSALMETQRSDSVSQSSQRWNALSAAVNLLAAAAKKSDPVPDEIADTHLNRGNISLLLYQLGQAPVFYQQAISNAAQILKNAEVFYRNASKLFQSTDARDISQFRAAISQALQAQVSLPEAALQFGQNKDQTWIQTQMEDMVDEGLITRTW</sequence>
<dbReference type="HOGENOM" id="CLU_026017_0_0_1"/>
<feature type="compositionally biased region" description="Polar residues" evidence="1">
    <location>
        <begin position="182"/>
        <end position="202"/>
    </location>
</feature>
<dbReference type="Gene3D" id="1.25.40.10">
    <property type="entry name" value="Tetratricopeptide repeat domain"/>
    <property type="match status" value="1"/>
</dbReference>
<reference evidence="2 3" key="1">
    <citation type="submission" date="2015-01" db="EMBL/GenBank/DDBJ databases">
        <title>The Genome Sequence of Exophiala mesophila CBS40295.</title>
        <authorList>
            <consortium name="The Broad Institute Genomics Platform"/>
            <person name="Cuomo C."/>
            <person name="de Hoog S."/>
            <person name="Gorbushina A."/>
            <person name="Stielow B."/>
            <person name="Teixiera M."/>
            <person name="Abouelleil A."/>
            <person name="Chapman S.B."/>
            <person name="Priest M."/>
            <person name="Young S.K."/>
            <person name="Wortman J."/>
            <person name="Nusbaum C."/>
            <person name="Birren B."/>
        </authorList>
    </citation>
    <scope>NUCLEOTIDE SEQUENCE [LARGE SCALE GENOMIC DNA]</scope>
    <source>
        <strain evidence="2 3">CBS 40295</strain>
    </source>
</reference>
<organism evidence="2 3">
    <name type="scientific">Exophiala mesophila</name>
    <name type="common">Black yeast-like fungus</name>
    <dbReference type="NCBI Taxonomy" id="212818"/>
    <lineage>
        <taxon>Eukaryota</taxon>
        <taxon>Fungi</taxon>
        <taxon>Dikarya</taxon>
        <taxon>Ascomycota</taxon>
        <taxon>Pezizomycotina</taxon>
        <taxon>Eurotiomycetes</taxon>
        <taxon>Chaetothyriomycetidae</taxon>
        <taxon>Chaetothyriales</taxon>
        <taxon>Herpotrichiellaceae</taxon>
        <taxon>Exophiala</taxon>
    </lineage>
</organism>
<keyword evidence="3" id="KW-1185">Reference proteome</keyword>
<dbReference type="InterPro" id="IPR011990">
    <property type="entry name" value="TPR-like_helical_dom_sf"/>
</dbReference>
<dbReference type="OMA" id="MRFFMRA"/>
<feature type="region of interest" description="Disordered" evidence="1">
    <location>
        <begin position="171"/>
        <end position="206"/>
    </location>
</feature>
<evidence type="ECO:0000256" key="1">
    <source>
        <dbReference type="SAM" id="MobiDB-lite"/>
    </source>
</evidence>
<evidence type="ECO:0000313" key="3">
    <source>
        <dbReference type="Proteomes" id="UP000054302"/>
    </source>
</evidence>
<protein>
    <submittedName>
        <fullName evidence="2">Uncharacterized protein</fullName>
    </submittedName>
</protein>
<dbReference type="SUPFAM" id="SSF48452">
    <property type="entry name" value="TPR-like"/>
    <property type="match status" value="1"/>
</dbReference>
<proteinExistence type="predicted"/>
<evidence type="ECO:0000313" key="2">
    <source>
        <dbReference type="EMBL" id="KIV90527.1"/>
    </source>
</evidence>
<dbReference type="RefSeq" id="XP_016222101.1">
    <property type="nucleotide sequence ID" value="XM_016372769.1"/>
</dbReference>
<dbReference type="Proteomes" id="UP000054302">
    <property type="component" value="Unassembled WGS sequence"/>
</dbReference>